<feature type="compositionally biased region" description="Polar residues" evidence="1">
    <location>
        <begin position="19"/>
        <end position="28"/>
    </location>
</feature>
<name>A0A9P4P9N4_9PLEO</name>
<gene>
    <name evidence="2" type="ORF">P171DRAFT_488544</name>
</gene>
<dbReference type="Proteomes" id="UP000799764">
    <property type="component" value="Unassembled WGS sequence"/>
</dbReference>
<protein>
    <submittedName>
        <fullName evidence="2">Uncharacterized protein</fullName>
    </submittedName>
</protein>
<accession>A0A9P4P9N4</accession>
<feature type="region of interest" description="Disordered" evidence="1">
    <location>
        <begin position="1"/>
        <end position="60"/>
    </location>
</feature>
<comment type="caution">
    <text evidence="2">The sequence shown here is derived from an EMBL/GenBank/DDBJ whole genome shotgun (WGS) entry which is preliminary data.</text>
</comment>
<dbReference type="AlphaFoldDB" id="A0A9P4P9N4"/>
<organism evidence="2 3">
    <name type="scientific">Karstenula rhodostoma CBS 690.94</name>
    <dbReference type="NCBI Taxonomy" id="1392251"/>
    <lineage>
        <taxon>Eukaryota</taxon>
        <taxon>Fungi</taxon>
        <taxon>Dikarya</taxon>
        <taxon>Ascomycota</taxon>
        <taxon>Pezizomycotina</taxon>
        <taxon>Dothideomycetes</taxon>
        <taxon>Pleosporomycetidae</taxon>
        <taxon>Pleosporales</taxon>
        <taxon>Massarineae</taxon>
        <taxon>Didymosphaeriaceae</taxon>
        <taxon>Karstenula</taxon>
    </lineage>
</organism>
<dbReference type="EMBL" id="MU001506">
    <property type="protein sequence ID" value="KAF2440965.1"/>
    <property type="molecule type" value="Genomic_DNA"/>
</dbReference>
<feature type="compositionally biased region" description="Basic and acidic residues" evidence="1">
    <location>
        <begin position="220"/>
        <end position="232"/>
    </location>
</feature>
<feature type="region of interest" description="Disordered" evidence="1">
    <location>
        <begin position="218"/>
        <end position="240"/>
    </location>
</feature>
<reference evidence="2" key="1">
    <citation type="journal article" date="2020" name="Stud. Mycol.">
        <title>101 Dothideomycetes genomes: a test case for predicting lifestyles and emergence of pathogens.</title>
        <authorList>
            <person name="Haridas S."/>
            <person name="Albert R."/>
            <person name="Binder M."/>
            <person name="Bloem J."/>
            <person name="Labutti K."/>
            <person name="Salamov A."/>
            <person name="Andreopoulos B."/>
            <person name="Baker S."/>
            <person name="Barry K."/>
            <person name="Bills G."/>
            <person name="Bluhm B."/>
            <person name="Cannon C."/>
            <person name="Castanera R."/>
            <person name="Culley D."/>
            <person name="Daum C."/>
            <person name="Ezra D."/>
            <person name="Gonzalez J."/>
            <person name="Henrissat B."/>
            <person name="Kuo A."/>
            <person name="Liang C."/>
            <person name="Lipzen A."/>
            <person name="Lutzoni F."/>
            <person name="Magnuson J."/>
            <person name="Mondo S."/>
            <person name="Nolan M."/>
            <person name="Ohm R."/>
            <person name="Pangilinan J."/>
            <person name="Park H.-J."/>
            <person name="Ramirez L."/>
            <person name="Alfaro M."/>
            <person name="Sun H."/>
            <person name="Tritt A."/>
            <person name="Yoshinaga Y."/>
            <person name="Zwiers L.-H."/>
            <person name="Turgeon B."/>
            <person name="Goodwin S."/>
            <person name="Spatafora J."/>
            <person name="Crous P."/>
            <person name="Grigoriev I."/>
        </authorList>
    </citation>
    <scope>NUCLEOTIDE SEQUENCE</scope>
    <source>
        <strain evidence="2">CBS 690.94</strain>
    </source>
</reference>
<evidence type="ECO:0000256" key="1">
    <source>
        <dbReference type="SAM" id="MobiDB-lite"/>
    </source>
</evidence>
<sequence>MIAEKPVRVHGLIPRQPSDYASTTSTVGVNRPVHKGQGTSAYLHRGHPMSPHGGNNGTGAEASTYSTTPVFSQCQNRVNSGLAGGIMAGSAVLANNAPECGGMMAGGAVLANNASEYGGLKLQRQGDLWARDMNPLSTRDLLGLRVQPTIIEPPADSPDFRSKDRNSWQGFTVFYLTLRYIGSGGGPWEKIHGQDTIEDAMIEGKHLAFDFNKLPSVELHASDTRPSPEESPKAPSFRKF</sequence>
<evidence type="ECO:0000313" key="2">
    <source>
        <dbReference type="EMBL" id="KAF2440965.1"/>
    </source>
</evidence>
<keyword evidence="3" id="KW-1185">Reference proteome</keyword>
<proteinExistence type="predicted"/>
<evidence type="ECO:0000313" key="3">
    <source>
        <dbReference type="Proteomes" id="UP000799764"/>
    </source>
</evidence>